<reference evidence="2" key="1">
    <citation type="submission" date="2020-05" db="EMBL/GenBank/DDBJ databases">
        <authorList>
            <person name="Chiriac C."/>
            <person name="Salcher M."/>
            <person name="Ghai R."/>
            <person name="Kavagutti S V."/>
        </authorList>
    </citation>
    <scope>NUCLEOTIDE SEQUENCE</scope>
</reference>
<sequence>MHQLGLNFMATSEEVTREAIQILEDNYSNWSNDFNTHVGELTEQVFDWAEVVFPNRNDASMYLKMYGEIAEMIESDGDANEIADMFILLLDYSKRKKVDVTTAVLRKLSINRKRTWATDKNGVNSHVK</sequence>
<evidence type="ECO:0000259" key="1">
    <source>
        <dbReference type="Pfam" id="PF04447"/>
    </source>
</evidence>
<gene>
    <name evidence="2" type="ORF">UFOVP1544_7</name>
</gene>
<dbReference type="Pfam" id="PF04447">
    <property type="entry name" value="dATP-dGTP_PPHyd"/>
    <property type="match status" value="1"/>
</dbReference>
<dbReference type="Gene3D" id="1.10.287.1080">
    <property type="entry name" value="MazG-like"/>
    <property type="match status" value="1"/>
</dbReference>
<protein>
    <recommendedName>
        <fullName evidence="1">dATP/dGTP diphosphohydrolase MazZ domain-containing protein</fullName>
    </recommendedName>
</protein>
<dbReference type="EMBL" id="LR798396">
    <property type="protein sequence ID" value="CAB5228604.1"/>
    <property type="molecule type" value="Genomic_DNA"/>
</dbReference>
<organism evidence="2">
    <name type="scientific">uncultured Caudovirales phage</name>
    <dbReference type="NCBI Taxonomy" id="2100421"/>
    <lineage>
        <taxon>Viruses</taxon>
        <taxon>Duplodnaviria</taxon>
        <taxon>Heunggongvirae</taxon>
        <taxon>Uroviricota</taxon>
        <taxon>Caudoviricetes</taxon>
        <taxon>Peduoviridae</taxon>
        <taxon>Maltschvirus</taxon>
        <taxon>Maltschvirus maltsch</taxon>
    </lineage>
</organism>
<proteinExistence type="predicted"/>
<dbReference type="SUPFAM" id="SSF101386">
    <property type="entry name" value="all-alpha NTP pyrophosphatases"/>
    <property type="match status" value="1"/>
</dbReference>
<dbReference type="InterPro" id="IPR007538">
    <property type="entry name" value="dATP/dGTP_dipphydrolase_MazZ"/>
</dbReference>
<feature type="domain" description="dATP/dGTP diphosphohydrolase MazZ" evidence="1">
    <location>
        <begin position="47"/>
        <end position="123"/>
    </location>
</feature>
<evidence type="ECO:0000313" key="2">
    <source>
        <dbReference type="EMBL" id="CAB5228604.1"/>
    </source>
</evidence>
<name>A0A6J7XHB9_9CAUD</name>
<accession>A0A6J7XHB9</accession>